<reference evidence="1 2" key="1">
    <citation type="journal article" date="2009" name="PLoS Genet.">
        <title>Genomic analysis of the basal lineage fungus Rhizopus oryzae reveals a whole-genome duplication.</title>
        <authorList>
            <person name="Ma L.-J."/>
            <person name="Ibrahim A.S."/>
            <person name="Skory C."/>
            <person name="Grabherr M.G."/>
            <person name="Burger G."/>
            <person name="Butler M."/>
            <person name="Elias M."/>
            <person name="Idnurm A."/>
            <person name="Lang B.F."/>
            <person name="Sone T."/>
            <person name="Abe A."/>
            <person name="Calvo S.E."/>
            <person name="Corrochano L.M."/>
            <person name="Engels R."/>
            <person name="Fu J."/>
            <person name="Hansberg W."/>
            <person name="Kim J.-M."/>
            <person name="Kodira C.D."/>
            <person name="Koehrsen M.J."/>
            <person name="Liu B."/>
            <person name="Miranda-Saavedra D."/>
            <person name="O'Leary S."/>
            <person name="Ortiz-Castellanos L."/>
            <person name="Poulter R."/>
            <person name="Rodriguez-Romero J."/>
            <person name="Ruiz-Herrera J."/>
            <person name="Shen Y.-Q."/>
            <person name="Zeng Q."/>
            <person name="Galagan J."/>
            <person name="Birren B.W."/>
            <person name="Cuomo C.A."/>
            <person name="Wickes B.L."/>
        </authorList>
    </citation>
    <scope>NUCLEOTIDE SEQUENCE [LARGE SCALE GENOMIC DNA]</scope>
    <source>
        <strain evidence="2">RA 99-880 / ATCC MYA-4621 / FGSC 9543 / NRRL 43880</strain>
    </source>
</reference>
<evidence type="ECO:0000313" key="1">
    <source>
        <dbReference type="EMBL" id="EIE80336.1"/>
    </source>
</evidence>
<dbReference type="GeneID" id="93612012"/>
<dbReference type="VEuPathDB" id="FungiDB:RO3G_05041"/>
<organism evidence="1 2">
    <name type="scientific">Rhizopus delemar (strain RA 99-880 / ATCC MYA-4621 / FGSC 9543 / NRRL 43880)</name>
    <name type="common">Mucormycosis agent</name>
    <name type="synonym">Rhizopus arrhizus var. delemar</name>
    <dbReference type="NCBI Taxonomy" id="246409"/>
    <lineage>
        <taxon>Eukaryota</taxon>
        <taxon>Fungi</taxon>
        <taxon>Fungi incertae sedis</taxon>
        <taxon>Mucoromycota</taxon>
        <taxon>Mucoromycotina</taxon>
        <taxon>Mucoromycetes</taxon>
        <taxon>Mucorales</taxon>
        <taxon>Mucorineae</taxon>
        <taxon>Rhizopodaceae</taxon>
        <taxon>Rhizopus</taxon>
    </lineage>
</organism>
<keyword evidence="2" id="KW-1185">Reference proteome</keyword>
<dbReference type="OMA" id="ICHDSPA"/>
<gene>
    <name evidence="1" type="ORF">RO3G_05041</name>
</gene>
<name>I1BVV6_RHIO9</name>
<protein>
    <submittedName>
        <fullName evidence="1">Uncharacterized protein</fullName>
    </submittedName>
</protein>
<dbReference type="EMBL" id="CH476734">
    <property type="protein sequence ID" value="EIE80336.1"/>
    <property type="molecule type" value="Genomic_DNA"/>
</dbReference>
<dbReference type="AlphaFoldDB" id="I1BVV6"/>
<accession>I1BVV6</accession>
<evidence type="ECO:0000313" key="2">
    <source>
        <dbReference type="Proteomes" id="UP000009138"/>
    </source>
</evidence>
<dbReference type="Proteomes" id="UP000009138">
    <property type="component" value="Unassembled WGS sequence"/>
</dbReference>
<dbReference type="RefSeq" id="XP_067515732.1">
    <property type="nucleotide sequence ID" value="XM_067659631.1"/>
</dbReference>
<dbReference type="InParanoid" id="I1BVV6"/>
<sequence>MYKEDFSCDELDKDMAQVKLLSLYQNAQAIISESYITASFIHPFIQALFSSNLPFNIPHCSNISLIKSSTNSNKGLDYTVDIYDSYECSFTNVFGEIKTEEHSTPSAVLDFYRIASFTKEGLDKHKLNKALRFTTKVGYIDYLFMIADVHSFSAPTQTDVKFSRF</sequence>
<proteinExistence type="predicted"/>